<dbReference type="EMBL" id="RSDZ01000174">
    <property type="protein sequence ID" value="RXG41784.1"/>
    <property type="molecule type" value="Genomic_DNA"/>
</dbReference>
<proteinExistence type="predicted"/>
<dbReference type="InterPro" id="IPR036265">
    <property type="entry name" value="HIT-like_sf"/>
</dbReference>
<comment type="caution">
    <text evidence="1">The sequence shown here is derived from an EMBL/GenBank/DDBJ whole genome shotgun (WGS) entry which is preliminary data.</text>
</comment>
<dbReference type="GO" id="GO:0000290">
    <property type="term" value="P:deadenylation-dependent decapping of nuclear-transcribed mRNA"/>
    <property type="evidence" value="ECO:0007669"/>
    <property type="project" value="InterPro"/>
</dbReference>
<dbReference type="GO" id="GO:0016787">
    <property type="term" value="F:hydrolase activity"/>
    <property type="evidence" value="ECO:0007669"/>
    <property type="project" value="InterPro"/>
</dbReference>
<organism evidence="1 2">
    <name type="scientific">Verticillium dahliae</name>
    <name type="common">Verticillium wilt</name>
    <dbReference type="NCBI Taxonomy" id="27337"/>
    <lineage>
        <taxon>Eukaryota</taxon>
        <taxon>Fungi</taxon>
        <taxon>Dikarya</taxon>
        <taxon>Ascomycota</taxon>
        <taxon>Pezizomycotina</taxon>
        <taxon>Sordariomycetes</taxon>
        <taxon>Hypocreomycetidae</taxon>
        <taxon>Glomerellales</taxon>
        <taxon>Plectosphaerellaceae</taxon>
        <taxon>Verticillium</taxon>
    </lineage>
</organism>
<dbReference type="GO" id="GO:0000340">
    <property type="term" value="F:RNA 7-methylguanosine cap binding"/>
    <property type="evidence" value="ECO:0007669"/>
    <property type="project" value="TreeGrafter"/>
</dbReference>
<sequence>MRERLVKATTAQYPCIEEDQLKLYVHYQPTYHHFHVHIVHVQLEAGATQATGKAVGYESIIETLGAMDANDDEAGMDSLTSDNILTPHVRSRYHPLAVLLNRNDQVIDARAVRALRPLSAVADVVDLVVESDGLREGDAGVGGAGDAVA</sequence>
<dbReference type="AlphaFoldDB" id="A0A444RKZ8"/>
<evidence type="ECO:0000313" key="2">
    <source>
        <dbReference type="Proteomes" id="UP000288725"/>
    </source>
</evidence>
<dbReference type="PANTHER" id="PTHR12978:SF0">
    <property type="entry name" value="M7GPPPX DIPHOSPHATASE"/>
    <property type="match status" value="1"/>
</dbReference>
<dbReference type="GO" id="GO:0005634">
    <property type="term" value="C:nucleus"/>
    <property type="evidence" value="ECO:0007669"/>
    <property type="project" value="TreeGrafter"/>
</dbReference>
<evidence type="ECO:0000313" key="1">
    <source>
        <dbReference type="EMBL" id="RXG41784.1"/>
    </source>
</evidence>
<protein>
    <recommendedName>
        <fullName evidence="3">HIT domain-containing protein</fullName>
    </recommendedName>
</protein>
<dbReference type="GO" id="GO:0000932">
    <property type="term" value="C:P-body"/>
    <property type="evidence" value="ECO:0007669"/>
    <property type="project" value="TreeGrafter"/>
</dbReference>
<dbReference type="Gene3D" id="3.30.428.10">
    <property type="entry name" value="HIT-like"/>
    <property type="match status" value="1"/>
</dbReference>
<dbReference type="SUPFAM" id="SSF54197">
    <property type="entry name" value="HIT-like"/>
    <property type="match status" value="1"/>
</dbReference>
<dbReference type="PANTHER" id="PTHR12978">
    <property type="entry name" value="HISTIDINE TRIAD HIT PROTEIN MEMBER"/>
    <property type="match status" value="1"/>
</dbReference>
<dbReference type="Pfam" id="PF11969">
    <property type="entry name" value="DcpS_C"/>
    <property type="match status" value="1"/>
</dbReference>
<reference evidence="1 2" key="1">
    <citation type="submission" date="2018-12" db="EMBL/GenBank/DDBJ databases">
        <title>Genome of Verticillium dahliae isolate Getta Getta.</title>
        <authorList>
            <person name="Gardiner D.M."/>
        </authorList>
    </citation>
    <scope>NUCLEOTIDE SEQUENCE [LARGE SCALE GENOMIC DNA]</scope>
    <source>
        <strain evidence="1 2">Getta Getta</strain>
    </source>
</reference>
<dbReference type="InterPro" id="IPR008594">
    <property type="entry name" value="DcpS/DCS2"/>
</dbReference>
<evidence type="ECO:0008006" key="3">
    <source>
        <dbReference type="Google" id="ProtNLM"/>
    </source>
</evidence>
<name>A0A444RKZ8_VERDA</name>
<dbReference type="Proteomes" id="UP000288725">
    <property type="component" value="Unassembled WGS sequence"/>
</dbReference>
<accession>A0A444RKZ8</accession>
<gene>
    <name evidence="1" type="ORF">VDGE_30536</name>
</gene>